<protein>
    <submittedName>
        <fullName evidence="1">Uncharacterized protein</fullName>
    </submittedName>
</protein>
<dbReference type="EMBL" id="CAMGYJ010000003">
    <property type="protein sequence ID" value="CAI0395090.1"/>
    <property type="molecule type" value="Genomic_DNA"/>
</dbReference>
<organism evidence="1 3">
    <name type="scientific">Linum tenue</name>
    <dbReference type="NCBI Taxonomy" id="586396"/>
    <lineage>
        <taxon>Eukaryota</taxon>
        <taxon>Viridiplantae</taxon>
        <taxon>Streptophyta</taxon>
        <taxon>Embryophyta</taxon>
        <taxon>Tracheophyta</taxon>
        <taxon>Spermatophyta</taxon>
        <taxon>Magnoliopsida</taxon>
        <taxon>eudicotyledons</taxon>
        <taxon>Gunneridae</taxon>
        <taxon>Pentapetalae</taxon>
        <taxon>rosids</taxon>
        <taxon>fabids</taxon>
        <taxon>Malpighiales</taxon>
        <taxon>Linaceae</taxon>
        <taxon>Linum</taxon>
    </lineage>
</organism>
<dbReference type="AlphaFoldDB" id="A0AAV0ICL6"/>
<evidence type="ECO:0000313" key="1">
    <source>
        <dbReference type="EMBL" id="CAI0395043.1"/>
    </source>
</evidence>
<dbReference type="EMBL" id="CAMGYJ010000003">
    <property type="protein sequence ID" value="CAI0395043.1"/>
    <property type="molecule type" value="Genomic_DNA"/>
</dbReference>
<comment type="caution">
    <text evidence="1">The sequence shown here is derived from an EMBL/GenBank/DDBJ whole genome shotgun (WGS) entry which is preliminary data.</text>
</comment>
<proteinExistence type="predicted"/>
<name>A0AAV0ICL6_9ROSI</name>
<keyword evidence="3" id="KW-1185">Reference proteome</keyword>
<gene>
    <name evidence="1" type="ORF">LITE_LOCUS8570</name>
    <name evidence="2" type="ORF">LITE_LOCUS8583</name>
</gene>
<accession>A0AAV0ICL6</accession>
<evidence type="ECO:0000313" key="3">
    <source>
        <dbReference type="Proteomes" id="UP001154282"/>
    </source>
</evidence>
<reference evidence="1" key="1">
    <citation type="submission" date="2022-08" db="EMBL/GenBank/DDBJ databases">
        <authorList>
            <person name="Gutierrez-Valencia J."/>
        </authorList>
    </citation>
    <scope>NUCLEOTIDE SEQUENCE</scope>
</reference>
<sequence length="24" mass="2954">MGLQSRRGSMFQRMQESLRWTRIV</sequence>
<evidence type="ECO:0000313" key="2">
    <source>
        <dbReference type="EMBL" id="CAI0395090.1"/>
    </source>
</evidence>
<dbReference type="Proteomes" id="UP001154282">
    <property type="component" value="Unassembled WGS sequence"/>
</dbReference>